<comment type="caution">
    <text evidence="2">The sequence shown here is derived from an EMBL/GenBank/DDBJ whole genome shotgun (WGS) entry which is preliminary data.</text>
</comment>
<dbReference type="Proteomes" id="UP000660454">
    <property type="component" value="Unassembled WGS sequence"/>
</dbReference>
<reference evidence="2 3" key="1">
    <citation type="submission" date="2021-01" db="EMBL/GenBank/DDBJ databases">
        <title>Whole genome shotgun sequence of Microbispora siamensis NBRC 104113.</title>
        <authorList>
            <person name="Komaki H."/>
            <person name="Tamura T."/>
        </authorList>
    </citation>
    <scope>NUCLEOTIDE SEQUENCE [LARGE SCALE GENOMIC DNA]</scope>
    <source>
        <strain evidence="2 3">NBRC 104113</strain>
    </source>
</reference>
<accession>A0ABQ4H0G6</accession>
<feature type="signal peptide" evidence="1">
    <location>
        <begin position="1"/>
        <end position="23"/>
    </location>
</feature>
<organism evidence="2 3">
    <name type="scientific">Microbispora siamensis</name>
    <dbReference type="NCBI Taxonomy" id="564413"/>
    <lineage>
        <taxon>Bacteria</taxon>
        <taxon>Bacillati</taxon>
        <taxon>Actinomycetota</taxon>
        <taxon>Actinomycetes</taxon>
        <taxon>Streptosporangiales</taxon>
        <taxon>Streptosporangiaceae</taxon>
        <taxon>Microbispora</taxon>
    </lineage>
</organism>
<sequence length="154" mass="16162">MRSLIVAGVAGVLTLGLVGTASAESSTTLRYFEKQNQFTYTPAGGKPTHTPPNGPVKPGDRIELAGDLYAGDHKHHSRKPIGSDHTICVFDAQAKPHCDAQAAIGGSMLFISSQGGEGDFTSKITGGTGRFFGARGTVLTHPVNDNSDITVRLR</sequence>
<keyword evidence="1" id="KW-0732">Signal</keyword>
<dbReference type="EMBL" id="BOOF01000068">
    <property type="protein sequence ID" value="GIH67159.1"/>
    <property type="molecule type" value="Genomic_DNA"/>
</dbReference>
<gene>
    <name evidence="2" type="ORF">Msi02_79760</name>
</gene>
<dbReference type="Gene3D" id="2.40.480.10">
    <property type="entry name" value="Allene oxide cyclase-like"/>
    <property type="match status" value="1"/>
</dbReference>
<keyword evidence="3" id="KW-1185">Reference proteome</keyword>
<evidence type="ECO:0000313" key="3">
    <source>
        <dbReference type="Proteomes" id="UP000660454"/>
    </source>
</evidence>
<dbReference type="RefSeq" id="WP_204052882.1">
    <property type="nucleotide sequence ID" value="NZ_BOOF01000068.1"/>
</dbReference>
<proteinExistence type="predicted"/>
<protein>
    <recommendedName>
        <fullName evidence="4">Dirigent-like protein</fullName>
    </recommendedName>
</protein>
<name>A0ABQ4H0G6_9ACTN</name>
<evidence type="ECO:0008006" key="4">
    <source>
        <dbReference type="Google" id="ProtNLM"/>
    </source>
</evidence>
<feature type="chain" id="PRO_5046183773" description="Dirigent-like protein" evidence="1">
    <location>
        <begin position="24"/>
        <end position="154"/>
    </location>
</feature>
<evidence type="ECO:0000256" key="1">
    <source>
        <dbReference type="SAM" id="SignalP"/>
    </source>
</evidence>
<dbReference type="InterPro" id="IPR044859">
    <property type="entry name" value="Allene_oxi_cyc_Dirigent"/>
</dbReference>
<evidence type="ECO:0000313" key="2">
    <source>
        <dbReference type="EMBL" id="GIH67159.1"/>
    </source>
</evidence>